<dbReference type="PANTHER" id="PTHR31791:SF41">
    <property type="entry name" value="FRIGIDA-LIKE PROTEIN"/>
    <property type="match status" value="1"/>
</dbReference>
<feature type="compositionally biased region" description="Basic and acidic residues" evidence="6">
    <location>
        <begin position="470"/>
        <end position="481"/>
    </location>
</feature>
<evidence type="ECO:0000256" key="2">
    <source>
        <dbReference type="ARBA" id="ARBA00022782"/>
    </source>
</evidence>
<evidence type="ECO:0000256" key="1">
    <source>
        <dbReference type="ARBA" id="ARBA00008956"/>
    </source>
</evidence>
<feature type="compositionally biased region" description="Polar residues" evidence="6">
    <location>
        <begin position="165"/>
        <end position="177"/>
    </location>
</feature>
<comment type="similarity">
    <text evidence="1 4">Belongs to the Frigida family.</text>
</comment>
<protein>
    <recommendedName>
        <fullName evidence="4">FRIGIDA-like protein</fullName>
    </recommendedName>
</protein>
<reference evidence="7" key="1">
    <citation type="submission" date="2015-12" db="EMBL/GenBank/DDBJ databases">
        <title>Update maize B73 reference genome by single molecule sequencing technologies.</title>
        <authorList>
            <consortium name="Maize Genome Sequencing Project"/>
            <person name="Ware D."/>
        </authorList>
    </citation>
    <scope>NUCLEOTIDE SEQUENCE [LARGE SCALE GENOMIC DNA]</scope>
    <source>
        <tissue evidence="7">Seedling</tissue>
    </source>
</reference>
<dbReference type="SMR" id="A0A1D6F071"/>
<feature type="region of interest" description="Disordered" evidence="6">
    <location>
        <begin position="165"/>
        <end position="191"/>
    </location>
</feature>
<proteinExistence type="inferred from homology"/>
<dbReference type="GO" id="GO:0009908">
    <property type="term" value="P:flower development"/>
    <property type="evidence" value="ECO:0007669"/>
    <property type="project" value="UniProtKB-KW"/>
</dbReference>
<gene>
    <name evidence="7" type="ORF">ZEAMMB73_Zm00001d006752</name>
</gene>
<sequence>MSLSLFSDVADYYWFCCKMDTEATLNKSGGSESVMSLLEQLAEVFGNLKSHTEAFLQLQNGMQWEDIKGHFLSLDKSYGSKFDELVEKQKALEEKKAEACRLIAEKEADISIKERASLNQLQELRDAAVSSLAEVRQKYKVELAEILDTSESKYKKVSTSINDSNASLASEENTLATGSGEASEASPVETKPRSVLKQLCEQMDTKGLLKFLSVNCRKLATASLRAELSVALKCATDPARLVLNSLEGFFPPEQTNSPGSEHNGLQVQRKSCIVLMDAIAPALGTKEPGGNDPWSSEIKEQAKAIAEEWKSKLAEVDLDASNGYSLEAQAFLQLLTTFNVDSVLDEDELCKIVVAVSRRKQTAVSCRSLGLNEKIPGIIEELVKRHRQIDAVHFIQAFGLSETFPPAPLLKTYIEEFKDTIENNGDATVSLLKDDPKSRELLTLRAVIKCIEEYKLQKEYSLGPLQKRVSELKPKGEKRPSTDAGGRTYAKKPRGPGISFTRRPGGSIGSAARRPPFPGYSWQRAPAPMPSHGPAPMPSRAPLPDGYGAADRYHYTPPAPAYDAGAFSSYGEPFSTPKPFQYAPGSVAASYNSSPYKIAYGGPGAPAASAYAGYSGGAQAPAASAYTGYSGGSGPAASSSYANYLGSVYCPPQQP</sequence>
<dbReference type="GO" id="GO:0030154">
    <property type="term" value="P:cell differentiation"/>
    <property type="evidence" value="ECO:0007669"/>
    <property type="project" value="UniProtKB-KW"/>
</dbReference>
<feature type="coiled-coil region" evidence="5">
    <location>
        <begin position="89"/>
        <end position="138"/>
    </location>
</feature>
<keyword evidence="4" id="KW-0217">Developmental protein</keyword>
<organism evidence="7">
    <name type="scientific">Zea mays</name>
    <name type="common">Maize</name>
    <dbReference type="NCBI Taxonomy" id="4577"/>
    <lineage>
        <taxon>Eukaryota</taxon>
        <taxon>Viridiplantae</taxon>
        <taxon>Streptophyta</taxon>
        <taxon>Embryophyta</taxon>
        <taxon>Tracheophyta</taxon>
        <taxon>Spermatophyta</taxon>
        <taxon>Magnoliopsida</taxon>
        <taxon>Liliopsida</taxon>
        <taxon>Poales</taxon>
        <taxon>Poaceae</taxon>
        <taxon>PACMAD clade</taxon>
        <taxon>Panicoideae</taxon>
        <taxon>Andropogonodae</taxon>
        <taxon>Andropogoneae</taxon>
        <taxon>Tripsacinae</taxon>
        <taxon>Zea</taxon>
    </lineage>
</organism>
<dbReference type="Pfam" id="PF07899">
    <property type="entry name" value="Frigida"/>
    <property type="match status" value="1"/>
</dbReference>
<dbReference type="EMBL" id="CM007648">
    <property type="protein sequence ID" value="ONM24918.1"/>
    <property type="molecule type" value="Genomic_DNA"/>
</dbReference>
<keyword evidence="5" id="KW-0175">Coiled coil</keyword>
<evidence type="ECO:0000256" key="3">
    <source>
        <dbReference type="ARBA" id="ARBA00023089"/>
    </source>
</evidence>
<dbReference type="IntAct" id="A0A1D6F071">
    <property type="interactions" value="3"/>
</dbReference>
<dbReference type="InterPro" id="IPR012474">
    <property type="entry name" value="Frigida"/>
</dbReference>
<feature type="region of interest" description="Disordered" evidence="6">
    <location>
        <begin position="470"/>
        <end position="511"/>
    </location>
</feature>
<dbReference type="ExpressionAtlas" id="A0A1D6F071">
    <property type="expression patterns" value="baseline and differential"/>
</dbReference>
<evidence type="ECO:0000256" key="5">
    <source>
        <dbReference type="SAM" id="Coils"/>
    </source>
</evidence>
<evidence type="ECO:0000256" key="6">
    <source>
        <dbReference type="SAM" id="MobiDB-lite"/>
    </source>
</evidence>
<accession>A0A1D6F071</accession>
<name>A0A1D6F071_MAIZE</name>
<dbReference type="FunCoup" id="A0A1D6F071">
    <property type="interactions" value="486"/>
</dbReference>
<dbReference type="AlphaFoldDB" id="A0A1D6F071"/>
<evidence type="ECO:0000313" key="7">
    <source>
        <dbReference type="EMBL" id="ONM24918.1"/>
    </source>
</evidence>
<dbReference type="PANTHER" id="PTHR31791">
    <property type="entry name" value="FRIGIDA-LIKE PROTEIN 3-RELATED"/>
    <property type="match status" value="1"/>
</dbReference>
<keyword evidence="3 4" id="KW-0287">Flowering</keyword>
<dbReference type="InParanoid" id="A0A1D6F071"/>
<evidence type="ECO:0000256" key="4">
    <source>
        <dbReference type="RuleBase" id="RU364012"/>
    </source>
</evidence>
<keyword evidence="2 4" id="KW-0221">Differentiation</keyword>